<proteinExistence type="predicted"/>
<accession>A0A6B2LZF4</accession>
<dbReference type="EMBL" id="JAAGNX010000001">
    <property type="protein sequence ID" value="NDV61446.1"/>
    <property type="molecule type" value="Genomic_DNA"/>
</dbReference>
<dbReference type="RefSeq" id="WP_163962393.1">
    <property type="nucleotide sequence ID" value="NZ_JAAGNX010000001.1"/>
</dbReference>
<protein>
    <submittedName>
        <fullName evidence="1">AbrB/MazE/SpoVT family DNA-binding domain-containing protein</fullName>
    </submittedName>
</protein>
<gene>
    <name evidence="1" type="ORF">G0Q06_03180</name>
</gene>
<sequence>MRTKVFKSGNSMALRIPRKFGAKEGEVTIERVGNRWLVEPHIPEEWPKDFFRKIRITDPDFNRPEQGDHRDFSG</sequence>
<organism evidence="1 2">
    <name type="scientific">Oceanipulchritudo coccoides</name>
    <dbReference type="NCBI Taxonomy" id="2706888"/>
    <lineage>
        <taxon>Bacteria</taxon>
        <taxon>Pseudomonadati</taxon>
        <taxon>Verrucomicrobiota</taxon>
        <taxon>Opitutia</taxon>
        <taxon>Puniceicoccales</taxon>
        <taxon>Oceanipulchritudinaceae</taxon>
        <taxon>Oceanipulchritudo</taxon>
    </lineage>
</organism>
<dbReference type="Gene3D" id="2.10.260.10">
    <property type="match status" value="1"/>
</dbReference>
<dbReference type="InterPro" id="IPR037914">
    <property type="entry name" value="SpoVT-AbrB_sf"/>
</dbReference>
<dbReference type="AlphaFoldDB" id="A0A6B2LZF4"/>
<evidence type="ECO:0000313" key="1">
    <source>
        <dbReference type="EMBL" id="NDV61446.1"/>
    </source>
</evidence>
<keyword evidence="2" id="KW-1185">Reference proteome</keyword>
<name>A0A6B2LZF4_9BACT</name>
<comment type="caution">
    <text evidence="1">The sequence shown here is derived from an EMBL/GenBank/DDBJ whole genome shotgun (WGS) entry which is preliminary data.</text>
</comment>
<dbReference type="GO" id="GO:0003677">
    <property type="term" value="F:DNA binding"/>
    <property type="evidence" value="ECO:0007669"/>
    <property type="project" value="UniProtKB-KW"/>
</dbReference>
<reference evidence="1 2" key="1">
    <citation type="submission" date="2020-02" db="EMBL/GenBank/DDBJ databases">
        <title>Albibacoteraceae fam. nov., the first described family within the subdivision 4 Verrucomicrobia.</title>
        <authorList>
            <person name="Xi F."/>
        </authorList>
    </citation>
    <scope>NUCLEOTIDE SEQUENCE [LARGE SCALE GENOMIC DNA]</scope>
    <source>
        <strain evidence="1 2">CK1056</strain>
    </source>
</reference>
<dbReference type="Proteomes" id="UP000478417">
    <property type="component" value="Unassembled WGS sequence"/>
</dbReference>
<evidence type="ECO:0000313" key="2">
    <source>
        <dbReference type="Proteomes" id="UP000478417"/>
    </source>
</evidence>
<dbReference type="SUPFAM" id="SSF89447">
    <property type="entry name" value="AbrB/MazE/MraZ-like"/>
    <property type="match status" value="1"/>
</dbReference>
<keyword evidence="1" id="KW-0238">DNA-binding</keyword>